<dbReference type="Proteomes" id="UP001175271">
    <property type="component" value="Unassembled WGS sequence"/>
</dbReference>
<name>A0AA39HW69_9BILA</name>
<dbReference type="SUPFAM" id="SSF50242">
    <property type="entry name" value="TIMP-like"/>
    <property type="match status" value="1"/>
</dbReference>
<dbReference type="GO" id="GO:0002020">
    <property type="term" value="F:protease binding"/>
    <property type="evidence" value="ECO:0007669"/>
    <property type="project" value="TreeGrafter"/>
</dbReference>
<evidence type="ECO:0000256" key="6">
    <source>
        <dbReference type="SAM" id="SignalP"/>
    </source>
</evidence>
<proteinExistence type="predicted"/>
<dbReference type="AlphaFoldDB" id="A0AA39HW69"/>
<organism evidence="8 9">
    <name type="scientific">Steinernema hermaphroditum</name>
    <dbReference type="NCBI Taxonomy" id="289476"/>
    <lineage>
        <taxon>Eukaryota</taxon>
        <taxon>Metazoa</taxon>
        <taxon>Ecdysozoa</taxon>
        <taxon>Nematoda</taxon>
        <taxon>Chromadorea</taxon>
        <taxon>Rhabditida</taxon>
        <taxon>Tylenchina</taxon>
        <taxon>Panagrolaimomorpha</taxon>
        <taxon>Strongyloidoidea</taxon>
        <taxon>Steinernematidae</taxon>
        <taxon>Steinernema</taxon>
    </lineage>
</organism>
<keyword evidence="6" id="KW-0732">Signal</keyword>
<dbReference type="Gene3D" id="2.40.50.120">
    <property type="match status" value="1"/>
</dbReference>
<comment type="caution">
    <text evidence="8">The sequence shown here is derived from an EMBL/GenBank/DDBJ whole genome shotgun (WGS) entry which is preliminary data.</text>
</comment>
<evidence type="ECO:0000313" key="9">
    <source>
        <dbReference type="Proteomes" id="UP001175271"/>
    </source>
</evidence>
<evidence type="ECO:0000256" key="4">
    <source>
        <dbReference type="PIRSR" id="PIRSR601820-1"/>
    </source>
</evidence>
<accession>A0AA39HW69</accession>
<evidence type="ECO:0000259" key="7">
    <source>
        <dbReference type="PROSITE" id="PS50189"/>
    </source>
</evidence>
<protein>
    <recommendedName>
        <fullName evidence="7">NTR domain-containing protein</fullName>
    </recommendedName>
</protein>
<reference evidence="8" key="1">
    <citation type="submission" date="2023-06" db="EMBL/GenBank/DDBJ databases">
        <title>Genomic analysis of the entomopathogenic nematode Steinernema hermaphroditum.</title>
        <authorList>
            <person name="Schwarz E.M."/>
            <person name="Heppert J.K."/>
            <person name="Baniya A."/>
            <person name="Schwartz H.T."/>
            <person name="Tan C.-H."/>
            <person name="Antoshechkin I."/>
            <person name="Sternberg P.W."/>
            <person name="Goodrich-Blair H."/>
            <person name="Dillman A.R."/>
        </authorList>
    </citation>
    <scope>NUCLEOTIDE SEQUENCE</scope>
    <source>
        <strain evidence="8">PS9179</strain>
        <tissue evidence="8">Whole animal</tissue>
    </source>
</reference>
<dbReference type="PROSITE" id="PS51257">
    <property type="entry name" value="PROKAR_LIPOPROTEIN"/>
    <property type="match status" value="1"/>
</dbReference>
<dbReference type="InterPro" id="IPR001820">
    <property type="entry name" value="TIMP"/>
</dbReference>
<dbReference type="GO" id="GO:0005615">
    <property type="term" value="C:extracellular space"/>
    <property type="evidence" value="ECO:0007669"/>
    <property type="project" value="TreeGrafter"/>
</dbReference>
<feature type="chain" id="PRO_5041455601" description="NTR domain-containing protein" evidence="6">
    <location>
        <begin position="18"/>
        <end position="155"/>
    </location>
</feature>
<evidence type="ECO:0000256" key="5">
    <source>
        <dbReference type="PIRSR" id="PIRSR601820-3"/>
    </source>
</evidence>
<keyword evidence="2" id="KW-0964">Secreted</keyword>
<feature type="domain" description="NTR" evidence="7">
    <location>
        <begin position="18"/>
        <end position="152"/>
    </location>
</feature>
<keyword evidence="4" id="KW-0479">Metal-binding</keyword>
<dbReference type="PANTHER" id="PTHR11844:SF25">
    <property type="entry name" value="NTR DOMAIN-CONTAINING PROTEIN"/>
    <property type="match status" value="1"/>
</dbReference>
<dbReference type="GO" id="GO:0051045">
    <property type="term" value="P:negative regulation of membrane protein ectodomain proteolysis"/>
    <property type="evidence" value="ECO:0007669"/>
    <property type="project" value="TreeGrafter"/>
</dbReference>
<dbReference type="Pfam" id="PF00965">
    <property type="entry name" value="TIMP"/>
    <property type="match status" value="1"/>
</dbReference>
<dbReference type="GO" id="GO:0046872">
    <property type="term" value="F:metal ion binding"/>
    <property type="evidence" value="ECO:0007669"/>
    <property type="project" value="UniProtKB-KW"/>
</dbReference>
<dbReference type="InterPro" id="IPR008993">
    <property type="entry name" value="TIMP-like_OB-fold"/>
</dbReference>
<evidence type="ECO:0000256" key="3">
    <source>
        <dbReference type="ARBA" id="ARBA00023157"/>
    </source>
</evidence>
<feature type="binding site" evidence="4">
    <location>
        <position position="20"/>
    </location>
    <ligand>
        <name>Zn(2+)</name>
        <dbReference type="ChEBI" id="CHEBI:29105"/>
        <note>ligand shared with metalloproteinase partner</note>
    </ligand>
</feature>
<evidence type="ECO:0000256" key="2">
    <source>
        <dbReference type="ARBA" id="ARBA00022525"/>
    </source>
</evidence>
<keyword evidence="9" id="KW-1185">Reference proteome</keyword>
<dbReference type="PROSITE" id="PS50189">
    <property type="entry name" value="NTR"/>
    <property type="match status" value="1"/>
</dbReference>
<keyword evidence="4" id="KW-0862">Zinc</keyword>
<feature type="disulfide bond" evidence="5">
    <location>
        <begin position="20"/>
        <end position="96"/>
    </location>
</feature>
<dbReference type="InterPro" id="IPR001134">
    <property type="entry name" value="Netrin_domain"/>
</dbReference>
<dbReference type="PANTHER" id="PTHR11844">
    <property type="entry name" value="METALLOPROTEASE INHIBITOR"/>
    <property type="match status" value="1"/>
</dbReference>
<sequence>MHRTVLLLCALFAVSFGCNCGIVPPDPQRNFCYSPFVGVLKIVSRKDATANNPYITYVGSSIGPSTIFKKPANFPQNVLTVNIFTQKDFAIGAGDCGVNWLQQGKTYLLNGDIQNNKLFLHSCRQIDAHDEWANVPQDIKQPLQDGAYKKNCSSQ</sequence>
<feature type="signal peptide" evidence="6">
    <location>
        <begin position="1"/>
        <end position="17"/>
    </location>
</feature>
<evidence type="ECO:0000256" key="1">
    <source>
        <dbReference type="ARBA" id="ARBA00004613"/>
    </source>
</evidence>
<dbReference type="EMBL" id="JAUCMV010000003">
    <property type="protein sequence ID" value="KAK0413167.1"/>
    <property type="molecule type" value="Genomic_DNA"/>
</dbReference>
<feature type="disulfide bond" evidence="5">
    <location>
        <begin position="32"/>
        <end position="152"/>
    </location>
</feature>
<keyword evidence="3 5" id="KW-1015">Disulfide bond</keyword>
<dbReference type="GO" id="GO:0031012">
    <property type="term" value="C:extracellular matrix"/>
    <property type="evidence" value="ECO:0007669"/>
    <property type="project" value="TreeGrafter"/>
</dbReference>
<gene>
    <name evidence="8" type="ORF">QR680_006638</name>
</gene>
<comment type="subcellular location">
    <subcellularLocation>
        <location evidence="1">Secreted</location>
    </subcellularLocation>
</comment>
<evidence type="ECO:0000313" key="8">
    <source>
        <dbReference type="EMBL" id="KAK0413167.1"/>
    </source>
</evidence>
<dbReference type="GO" id="GO:0008191">
    <property type="term" value="F:metalloendopeptidase inhibitor activity"/>
    <property type="evidence" value="ECO:0007669"/>
    <property type="project" value="InterPro"/>
</dbReference>